<keyword evidence="2" id="KW-1185">Reference proteome</keyword>
<evidence type="ECO:0000313" key="2">
    <source>
        <dbReference type="Proteomes" id="UP001157502"/>
    </source>
</evidence>
<protein>
    <submittedName>
        <fullName evidence="1">Uncharacterized protein</fullName>
    </submittedName>
</protein>
<sequence>MAPGAPGSILFSRSDATVAIGYPCVPVCRMQMLPVNFNQSGLRNAGALELRQVYDSENLLGAPTPCLTCGCPVILERCVTVGAAGLVVSECCSRGTGAQQWVVMSCFSLPLPPACFRLLLTQLPTHLPAQLDGSGEVENRSCKRKET</sequence>
<dbReference type="EMBL" id="CM055756">
    <property type="protein sequence ID" value="KAJ7989432.1"/>
    <property type="molecule type" value="Genomic_DNA"/>
</dbReference>
<gene>
    <name evidence="1" type="ORF">DPEC_G00304480</name>
</gene>
<organism evidence="1 2">
    <name type="scientific">Dallia pectoralis</name>
    <name type="common">Alaska blackfish</name>
    <dbReference type="NCBI Taxonomy" id="75939"/>
    <lineage>
        <taxon>Eukaryota</taxon>
        <taxon>Metazoa</taxon>
        <taxon>Chordata</taxon>
        <taxon>Craniata</taxon>
        <taxon>Vertebrata</taxon>
        <taxon>Euteleostomi</taxon>
        <taxon>Actinopterygii</taxon>
        <taxon>Neopterygii</taxon>
        <taxon>Teleostei</taxon>
        <taxon>Protacanthopterygii</taxon>
        <taxon>Esociformes</taxon>
        <taxon>Umbridae</taxon>
        <taxon>Dallia</taxon>
    </lineage>
</organism>
<evidence type="ECO:0000313" key="1">
    <source>
        <dbReference type="EMBL" id="KAJ7989432.1"/>
    </source>
</evidence>
<comment type="caution">
    <text evidence="1">The sequence shown here is derived from an EMBL/GenBank/DDBJ whole genome shotgun (WGS) entry which is preliminary data.</text>
</comment>
<dbReference type="Proteomes" id="UP001157502">
    <property type="component" value="Chromosome 29"/>
</dbReference>
<reference evidence="1" key="1">
    <citation type="submission" date="2021-05" db="EMBL/GenBank/DDBJ databases">
        <authorList>
            <person name="Pan Q."/>
            <person name="Jouanno E."/>
            <person name="Zahm M."/>
            <person name="Klopp C."/>
            <person name="Cabau C."/>
            <person name="Louis A."/>
            <person name="Berthelot C."/>
            <person name="Parey E."/>
            <person name="Roest Crollius H."/>
            <person name="Montfort J."/>
            <person name="Robinson-Rechavi M."/>
            <person name="Bouchez O."/>
            <person name="Lampietro C."/>
            <person name="Lopez Roques C."/>
            <person name="Donnadieu C."/>
            <person name="Postlethwait J."/>
            <person name="Bobe J."/>
            <person name="Dillon D."/>
            <person name="Chandos A."/>
            <person name="von Hippel F."/>
            <person name="Guiguen Y."/>
        </authorList>
    </citation>
    <scope>NUCLEOTIDE SEQUENCE</scope>
    <source>
        <strain evidence="1">YG-Jan2019</strain>
    </source>
</reference>
<accession>A0ACC2FDP0</accession>
<proteinExistence type="predicted"/>
<name>A0ACC2FDP0_DALPE</name>